<feature type="signal peptide" evidence="1">
    <location>
        <begin position="1"/>
        <end position="27"/>
    </location>
</feature>
<dbReference type="Gene3D" id="3.20.20.140">
    <property type="entry name" value="Metal-dependent hydrolases"/>
    <property type="match status" value="1"/>
</dbReference>
<feature type="chain" id="PRO_5045316532" description="Polymerase/histidinol phosphatase N-terminal domain-containing protein" evidence="1">
    <location>
        <begin position="28"/>
        <end position="297"/>
    </location>
</feature>
<keyword evidence="1" id="KW-0732">Signal</keyword>
<evidence type="ECO:0000256" key="1">
    <source>
        <dbReference type="SAM" id="SignalP"/>
    </source>
</evidence>
<reference evidence="3 4" key="1">
    <citation type="journal article" date="2019" name="Nat. Med.">
        <title>A library of human gut bacterial isolates paired with longitudinal multiomics data enables mechanistic microbiome research.</title>
        <authorList>
            <person name="Poyet M."/>
            <person name="Groussin M."/>
            <person name="Gibbons S.M."/>
            <person name="Avila-Pacheco J."/>
            <person name="Jiang X."/>
            <person name="Kearney S.M."/>
            <person name="Perrotta A.R."/>
            <person name="Berdy B."/>
            <person name="Zhao S."/>
            <person name="Lieberman T.D."/>
            <person name="Swanson P.K."/>
            <person name="Smith M."/>
            <person name="Roesemann S."/>
            <person name="Alexander J.E."/>
            <person name="Rich S.A."/>
            <person name="Livny J."/>
            <person name="Vlamakis H."/>
            <person name="Clish C."/>
            <person name="Bullock K."/>
            <person name="Deik A."/>
            <person name="Scott J."/>
            <person name="Pierce K.A."/>
            <person name="Xavier R.J."/>
            <person name="Alm E.J."/>
        </authorList>
    </citation>
    <scope>NUCLEOTIDE SEQUENCE [LARGE SCALE GENOMIC DNA]</scope>
    <source>
        <strain evidence="3 4">BIOML-A1</strain>
    </source>
</reference>
<dbReference type="SUPFAM" id="SSF89550">
    <property type="entry name" value="PHP domain-like"/>
    <property type="match status" value="1"/>
</dbReference>
<evidence type="ECO:0000259" key="2">
    <source>
        <dbReference type="SMART" id="SM00481"/>
    </source>
</evidence>
<comment type="caution">
    <text evidence="3">The sequence shown here is derived from an EMBL/GenBank/DDBJ whole genome shotgun (WGS) entry which is preliminary data.</text>
</comment>
<name>A0ABQ6S2B0_9BACT</name>
<evidence type="ECO:0000313" key="3">
    <source>
        <dbReference type="EMBL" id="KAA3158857.1"/>
    </source>
</evidence>
<dbReference type="PANTHER" id="PTHR42924:SF3">
    <property type="entry name" value="POLYMERASE_HISTIDINOL PHOSPHATASE N-TERMINAL DOMAIN-CONTAINING PROTEIN"/>
    <property type="match status" value="1"/>
</dbReference>
<dbReference type="InterPro" id="IPR052018">
    <property type="entry name" value="PHP_domain"/>
</dbReference>
<accession>A0ABQ6S2B0</accession>
<evidence type="ECO:0000313" key="4">
    <source>
        <dbReference type="Proteomes" id="UP000324870"/>
    </source>
</evidence>
<sequence>MTNTRIRISALLLAISGLLTPHPAAFGAGKAPKIHELTFSGKATPGQYYVPVYTSFTVPEGIVKISVTQHLGSGEARPGNLDLGIFDERGAGFEGPGFRGWSGGARRSFEIGETEATPGYLAGRINPGRWTVIQMPTTAGRTTDWTLKITLTEGPRAKKLPAPSYAAPQLNDKPGWYRIAPHVHTVHSDGRLTPAEVIALGKASGLDGIVSTDHNTTSALLHWGEVQDLEFLVINGVEVTYGQGHWNIFGLDPHAWIDFRIHHNDTLRYRKVVAKARKAGRLLVATPPPTTSTSCTT</sequence>
<organism evidence="3 4">
    <name type="scientific">Alistipes finegoldii</name>
    <dbReference type="NCBI Taxonomy" id="214856"/>
    <lineage>
        <taxon>Bacteria</taxon>
        <taxon>Pseudomonadati</taxon>
        <taxon>Bacteroidota</taxon>
        <taxon>Bacteroidia</taxon>
        <taxon>Bacteroidales</taxon>
        <taxon>Rikenellaceae</taxon>
        <taxon>Alistipes</taxon>
    </lineage>
</organism>
<gene>
    <name evidence="3" type="ORF">F2A26_09975</name>
</gene>
<dbReference type="NCBIfam" id="NF038032">
    <property type="entry name" value="CehA_McbA_metalo"/>
    <property type="match status" value="1"/>
</dbReference>
<keyword evidence="4" id="KW-1185">Reference proteome</keyword>
<dbReference type="Proteomes" id="UP000324870">
    <property type="component" value="Unassembled WGS sequence"/>
</dbReference>
<proteinExistence type="predicted"/>
<feature type="domain" description="Polymerase/histidinol phosphatase N-terminal" evidence="2">
    <location>
        <begin position="179"/>
        <end position="243"/>
    </location>
</feature>
<dbReference type="PANTHER" id="PTHR42924">
    <property type="entry name" value="EXONUCLEASE"/>
    <property type="match status" value="1"/>
</dbReference>
<protein>
    <recommendedName>
        <fullName evidence="2">Polymerase/histidinol phosphatase N-terminal domain-containing protein</fullName>
    </recommendedName>
</protein>
<dbReference type="EMBL" id="VVND01000015">
    <property type="protein sequence ID" value="KAA3158857.1"/>
    <property type="molecule type" value="Genomic_DNA"/>
</dbReference>
<dbReference type="SMART" id="SM00481">
    <property type="entry name" value="POLIIIAc"/>
    <property type="match status" value="1"/>
</dbReference>
<dbReference type="InterPro" id="IPR016195">
    <property type="entry name" value="Pol/histidinol_Pase-like"/>
</dbReference>
<dbReference type="InterPro" id="IPR003141">
    <property type="entry name" value="Pol/His_phosphatase_N"/>
</dbReference>
<dbReference type="RefSeq" id="WP_130063299.1">
    <property type="nucleotide sequence ID" value="NZ_RCXA01000018.1"/>
</dbReference>